<proteinExistence type="predicted"/>
<keyword evidence="2" id="KW-1185">Reference proteome</keyword>
<protein>
    <submittedName>
        <fullName evidence="1">Uncharacterized protein</fullName>
    </submittedName>
</protein>
<organism evidence="1 2">
    <name type="scientific">Cinchona calisaya</name>
    <dbReference type="NCBI Taxonomy" id="153742"/>
    <lineage>
        <taxon>Eukaryota</taxon>
        <taxon>Viridiplantae</taxon>
        <taxon>Streptophyta</taxon>
        <taxon>Embryophyta</taxon>
        <taxon>Tracheophyta</taxon>
        <taxon>Spermatophyta</taxon>
        <taxon>Magnoliopsida</taxon>
        <taxon>eudicotyledons</taxon>
        <taxon>Gunneridae</taxon>
        <taxon>Pentapetalae</taxon>
        <taxon>asterids</taxon>
        <taxon>lamiids</taxon>
        <taxon>Gentianales</taxon>
        <taxon>Rubiaceae</taxon>
        <taxon>Cinchonoideae</taxon>
        <taxon>Cinchoneae</taxon>
        <taxon>Cinchona</taxon>
    </lineage>
</organism>
<reference evidence="1 2" key="1">
    <citation type="submission" date="2024-11" db="EMBL/GenBank/DDBJ databases">
        <title>A near-complete genome assembly of Cinchona calisaya.</title>
        <authorList>
            <person name="Lian D.C."/>
            <person name="Zhao X.W."/>
            <person name="Wei L."/>
        </authorList>
    </citation>
    <scope>NUCLEOTIDE SEQUENCE [LARGE SCALE GENOMIC DNA]</scope>
    <source>
        <tissue evidence="1">Nenye</tissue>
    </source>
</reference>
<gene>
    <name evidence="1" type="ORF">ACH5RR_016255</name>
</gene>
<accession>A0ABD2ZXG7</accession>
<evidence type="ECO:0000313" key="1">
    <source>
        <dbReference type="EMBL" id="KAL3523421.1"/>
    </source>
</evidence>
<evidence type="ECO:0000313" key="2">
    <source>
        <dbReference type="Proteomes" id="UP001630127"/>
    </source>
</evidence>
<dbReference type="AlphaFoldDB" id="A0ABD2ZXG7"/>
<name>A0ABD2ZXG7_9GENT</name>
<comment type="caution">
    <text evidence="1">The sequence shown here is derived from an EMBL/GenBank/DDBJ whole genome shotgun (WGS) entry which is preliminary data.</text>
</comment>
<sequence>MRIIIDCQKGKEHFDSIFWCLGKVRKLSSGHMAIESHSNQVMRPFSWALFHCLACITDTVLLVSVYDHHYANKSLKIVTRVSAEIMICLWTMSEKLINCIFSSILARCHSICVSGCVEGT</sequence>
<dbReference type="EMBL" id="JBJUIK010000007">
    <property type="protein sequence ID" value="KAL3523421.1"/>
    <property type="molecule type" value="Genomic_DNA"/>
</dbReference>
<dbReference type="Proteomes" id="UP001630127">
    <property type="component" value="Unassembled WGS sequence"/>
</dbReference>